<dbReference type="GeneID" id="63775631"/>
<dbReference type="Gene3D" id="2.130.10.10">
    <property type="entry name" value="YVTN repeat-like/Quinoprotein amine dehydrogenase"/>
    <property type="match status" value="1"/>
</dbReference>
<proteinExistence type="inferred from homology"/>
<dbReference type="InterPro" id="IPR036322">
    <property type="entry name" value="WD40_repeat_dom_sf"/>
</dbReference>
<dbReference type="PANTHER" id="PTHR16453">
    <property type="entry name" value="WD40 DOMAIN-CONTAINING PROTEIN MIO FAMILY MEMBER"/>
    <property type="match status" value="1"/>
</dbReference>
<dbReference type="AlphaFoldDB" id="A0A1Y2EH63"/>
<dbReference type="RefSeq" id="XP_040720075.1">
    <property type="nucleotide sequence ID" value="XM_040859419.1"/>
</dbReference>
<evidence type="ECO:0000256" key="3">
    <source>
        <dbReference type="ARBA" id="ARBA00022737"/>
    </source>
</evidence>
<gene>
    <name evidence="6" type="ORF">BCR38DRAFT_421061</name>
</gene>
<evidence type="ECO:0000259" key="4">
    <source>
        <dbReference type="Pfam" id="PF17034"/>
    </source>
</evidence>
<dbReference type="InterPro" id="IPR031488">
    <property type="entry name" value="Zn_ribbon_mio"/>
</dbReference>
<dbReference type="GO" id="GO:1904263">
    <property type="term" value="P:positive regulation of TORC1 signaling"/>
    <property type="evidence" value="ECO:0007669"/>
    <property type="project" value="TreeGrafter"/>
</dbReference>
<evidence type="ECO:0000259" key="5">
    <source>
        <dbReference type="Pfam" id="PF21719"/>
    </source>
</evidence>
<dbReference type="InterPro" id="IPR037593">
    <property type="entry name" value="MIOS/Sea4"/>
</dbReference>
<name>A0A1Y2EH63_9PEZI</name>
<reference evidence="6 7" key="1">
    <citation type="submission" date="2016-07" db="EMBL/GenBank/DDBJ databases">
        <title>Pervasive Adenine N6-methylation of Active Genes in Fungi.</title>
        <authorList>
            <consortium name="DOE Joint Genome Institute"/>
            <person name="Mondo S.J."/>
            <person name="Dannebaum R.O."/>
            <person name="Kuo R.C."/>
            <person name="Labutti K."/>
            <person name="Haridas S."/>
            <person name="Kuo A."/>
            <person name="Salamov A."/>
            <person name="Ahrendt S.R."/>
            <person name="Lipzen A."/>
            <person name="Sullivan W."/>
            <person name="Andreopoulos W.B."/>
            <person name="Clum A."/>
            <person name="Lindquist E."/>
            <person name="Daum C."/>
            <person name="Ramamoorthy G.K."/>
            <person name="Gryganskyi A."/>
            <person name="Culley D."/>
            <person name="Magnuson J.K."/>
            <person name="James T.Y."/>
            <person name="O'Malley M.A."/>
            <person name="Stajich J.E."/>
            <person name="Spatafora J.W."/>
            <person name="Visel A."/>
            <person name="Grigoriev I.V."/>
        </authorList>
    </citation>
    <scope>NUCLEOTIDE SEQUENCE [LARGE SCALE GENOMIC DNA]</scope>
    <source>
        <strain evidence="6 7">CBS 129021</strain>
    </source>
</reference>
<dbReference type="OrthoDB" id="341486at2759"/>
<feature type="domain" description="GATOR2 complex protein MIO zinc-ribbon like" evidence="4">
    <location>
        <begin position="956"/>
        <end position="1036"/>
    </location>
</feature>
<keyword evidence="3" id="KW-0677">Repeat</keyword>
<dbReference type="Proteomes" id="UP000193689">
    <property type="component" value="Unassembled WGS sequence"/>
</dbReference>
<dbReference type="Pfam" id="PF17034">
    <property type="entry name" value="zinc_ribbon_16"/>
    <property type="match status" value="1"/>
</dbReference>
<dbReference type="InterPro" id="IPR049092">
    <property type="entry name" value="MIOS_a-sol"/>
</dbReference>
<organism evidence="6 7">
    <name type="scientific">Pseudomassariella vexata</name>
    <dbReference type="NCBI Taxonomy" id="1141098"/>
    <lineage>
        <taxon>Eukaryota</taxon>
        <taxon>Fungi</taxon>
        <taxon>Dikarya</taxon>
        <taxon>Ascomycota</taxon>
        <taxon>Pezizomycotina</taxon>
        <taxon>Sordariomycetes</taxon>
        <taxon>Xylariomycetidae</taxon>
        <taxon>Amphisphaeriales</taxon>
        <taxon>Pseudomassariaceae</taxon>
        <taxon>Pseudomassariella</taxon>
    </lineage>
</organism>
<dbReference type="STRING" id="1141098.A0A1Y2EH63"/>
<dbReference type="InParanoid" id="A0A1Y2EH63"/>
<dbReference type="GO" id="GO:0005737">
    <property type="term" value="C:cytoplasm"/>
    <property type="evidence" value="ECO:0007669"/>
    <property type="project" value="TreeGrafter"/>
</dbReference>
<comment type="caution">
    <text evidence="6">The sequence shown here is derived from an EMBL/GenBank/DDBJ whole genome shotgun (WGS) entry which is preliminary data.</text>
</comment>
<accession>A0A1Y2EH63</accession>
<evidence type="ECO:0000313" key="7">
    <source>
        <dbReference type="Proteomes" id="UP000193689"/>
    </source>
</evidence>
<keyword evidence="2" id="KW-0853">WD repeat</keyword>
<dbReference type="FunFam" id="2.130.10.10:FF:001167">
    <property type="entry name" value="Uncharacterized protein"/>
    <property type="match status" value="1"/>
</dbReference>
<evidence type="ECO:0000256" key="2">
    <source>
        <dbReference type="ARBA" id="ARBA00022574"/>
    </source>
</evidence>
<comment type="similarity">
    <text evidence="1">Belongs to the WD repeat mio family.</text>
</comment>
<keyword evidence="7" id="KW-1185">Reference proteome</keyword>
<dbReference type="PANTHER" id="PTHR16453:SF9">
    <property type="entry name" value="GATOR COMPLEX PROTEIN MIOS"/>
    <property type="match status" value="1"/>
</dbReference>
<sequence length="1046" mass="118099">MDRPEPGLIKWSPNATYDSFLHINLQHRVVQIYEPTGHAQRGKFDFQKLSKHDDFPPLTTYDWSPTIPGLVAVGTSNGVVNLLRVDDNLNHYLELKLRNPRVCQAVAFNTGNLLAVGLERVRNDQCLHIWDVNRICHMDSTTPGFPVDDSTLIEPIHRLEPSVAVSSVKFFEDNNQLLAVAIKNSGIRIYDLRDPHVPAITNQTKCNNNLAIDYADQNYFASSALDQPGVMVWDRRAISRTSSSPVYLDAVDTDDLPWGAALRLDRAIDVQADRDEDKHSLIRSVRYCRDHRGLLAVLSRTGQLKIMDTHKEFTTPDMEYQGSPELLQVRRSYELDHSYDPKKSDRIVSFDWITLDSPVLTPRVVVLRANGAFDILEKPSYTSEHVYKMVPWQPPYRGDEDGSNYHDFMQLEGPQYSEMMGSILIENALSDIPLFGEEKADIETIIEKALQPRSPEHACVEDAEAITAPLPRLFTHGATMADKLRGLRNYSKQHLKVSKSKAGYGQHHPSRKEIAPKTEGVAAGKAVTRSNRHSHEKLLSLSLDTKGFPKEAQLVLDHVALLRAKDKYLFDFAANRDIVSDDPWLRDMWDWIAGAAQDAADEGMVALGLDLSYMGVHAIWANDLGRQAASRLGEGIVPPDAATFESCIETINQRSGLPRWDGAMTAWPAHRRACSRIALWGRSSQTDFNDYVKTPASERNSSWYTMTTAHALFMGDTKQAVQTLKAASTEYPELLFVSLALQLIGRGDVDAHQAKEQLDFDSAVASKTDPYLRAISSLIATNDWESIANQESLPLRERTFIAFRYFNDERLTAWLDRQVAKAIHTGDIEGIVLTGITDNLIDIFAKYVEKFHDVQTATLVLSICAPRYIDDYRCLAWRNAYRAYLQRYKAFYQRTKFEVESTKKSKRGDLPTVKPPSRQIALRCIYCDAEYELSKTGSGPPSAGERRNPLMTTSINAGVSCPTCGRHLPRCVICLEVVGIPRSDRPESATDLEKKVAARFPTFCLKCEHVLHLDHARQWFTRHVECPVPECRCRCNFRANPELNYH</sequence>
<dbReference type="SUPFAM" id="SSF50978">
    <property type="entry name" value="WD40 repeat-like"/>
    <property type="match status" value="1"/>
</dbReference>
<dbReference type="FunCoup" id="A0A1Y2EH63">
    <property type="interactions" value="701"/>
</dbReference>
<protein>
    <submittedName>
        <fullName evidence="6">WD repeat domain-containing protein</fullName>
    </submittedName>
</protein>
<dbReference type="Pfam" id="PF21719">
    <property type="entry name" value="MIOS_a-sol"/>
    <property type="match status" value="1"/>
</dbReference>
<dbReference type="InterPro" id="IPR015943">
    <property type="entry name" value="WD40/YVTN_repeat-like_dom_sf"/>
</dbReference>
<dbReference type="EMBL" id="MCFJ01000002">
    <property type="protein sequence ID" value="ORY70125.1"/>
    <property type="molecule type" value="Genomic_DNA"/>
</dbReference>
<evidence type="ECO:0000313" key="6">
    <source>
        <dbReference type="EMBL" id="ORY70125.1"/>
    </source>
</evidence>
<feature type="domain" description="MIOS-like alpha-solenoid" evidence="5">
    <location>
        <begin position="563"/>
        <end position="803"/>
    </location>
</feature>
<evidence type="ECO:0000256" key="1">
    <source>
        <dbReference type="ARBA" id="ARBA00009713"/>
    </source>
</evidence>